<dbReference type="RefSeq" id="WP_188775944.1">
    <property type="nucleotide sequence ID" value="NZ_BMMB01000005.1"/>
</dbReference>
<evidence type="ECO:0000313" key="5">
    <source>
        <dbReference type="Proteomes" id="UP001185028"/>
    </source>
</evidence>
<dbReference type="PROSITE" id="PS51272">
    <property type="entry name" value="SLH"/>
    <property type="match status" value="2"/>
</dbReference>
<dbReference type="EMBL" id="JAVDQH010000006">
    <property type="protein sequence ID" value="MDR6243908.1"/>
    <property type="molecule type" value="Genomic_DNA"/>
</dbReference>
<dbReference type="Pfam" id="PF00395">
    <property type="entry name" value="SLH"/>
    <property type="match status" value="3"/>
</dbReference>
<evidence type="ECO:0000259" key="3">
    <source>
        <dbReference type="PROSITE" id="PS51272"/>
    </source>
</evidence>
<feature type="region of interest" description="Disordered" evidence="1">
    <location>
        <begin position="495"/>
        <end position="525"/>
    </location>
</feature>
<keyword evidence="5" id="KW-1185">Reference proteome</keyword>
<evidence type="ECO:0000313" key="4">
    <source>
        <dbReference type="EMBL" id="MDR6243908.1"/>
    </source>
</evidence>
<accession>A0ABU1J0B0</accession>
<dbReference type="InterPro" id="IPR013783">
    <property type="entry name" value="Ig-like_fold"/>
</dbReference>
<name>A0ABU1J0B0_9BACL</name>
<gene>
    <name evidence="4" type="ORF">JOC58_001801</name>
</gene>
<organism evidence="4 5">
    <name type="scientific">Paenibacillus hunanensis</name>
    <dbReference type="NCBI Taxonomy" id="539262"/>
    <lineage>
        <taxon>Bacteria</taxon>
        <taxon>Bacillati</taxon>
        <taxon>Bacillota</taxon>
        <taxon>Bacilli</taxon>
        <taxon>Bacillales</taxon>
        <taxon>Paenibacillaceae</taxon>
        <taxon>Paenibacillus</taxon>
    </lineage>
</organism>
<proteinExistence type="predicted"/>
<dbReference type="Pfam" id="PF17963">
    <property type="entry name" value="Big_9"/>
    <property type="match status" value="2"/>
</dbReference>
<keyword evidence="2" id="KW-0732">Signal</keyword>
<evidence type="ECO:0000256" key="1">
    <source>
        <dbReference type="SAM" id="MobiDB-lite"/>
    </source>
</evidence>
<feature type="signal peptide" evidence="2">
    <location>
        <begin position="1"/>
        <end position="30"/>
    </location>
</feature>
<evidence type="ECO:0000256" key="2">
    <source>
        <dbReference type="SAM" id="SignalP"/>
    </source>
</evidence>
<feature type="compositionally biased region" description="Low complexity" evidence="1">
    <location>
        <begin position="495"/>
        <end position="523"/>
    </location>
</feature>
<dbReference type="Proteomes" id="UP001185028">
    <property type="component" value="Unassembled WGS sequence"/>
</dbReference>
<dbReference type="Gene3D" id="2.60.40.10">
    <property type="entry name" value="Immunoglobulins"/>
    <property type="match status" value="4"/>
</dbReference>
<sequence>MKKSTSIALKVAAALLVAIPSLPIPIVADAAPATQQAIPAASKLTDIGGLSSAQQEQLQRALAVGLIQGAPDGHFRPQAALSRQELAALLVQALHLPVTAPAQSSFHDVAVSAWSLPAIEAVKQAGLMQGDRDGRFRPQDSVTVQELVALAVRIAHIDLQIDANTKLPSQWNGASAWATPSLIAASQHELLSEFSGKLQPKTAVNRADATSILLSALFPQQRTSTVQKVSDQQVQLNGITYELGQDVKGLLNDRNAAALHDAEITFDTSERTITAIRSLHLHAAGQAATAGAAEFSGNLKLDAGETLIHGDVTVGGDYTSLLNAHIQGKLTIADSVKNDFYSEGLQVEGTTSVKGGDDNTVVFNSAVLNDVNVSKQDVHVVMDSNSVVSTVNVNANANIQSGATLPLVNINNGASTVQLQGNVTNLSVNSSQPTQLTGNSSISQLTVSGSGSVAVNTTGAVQTLQVTNPSALVNVSSTTQVSNLSLATGVATSNVTGLSSTTTTGSPGTTTGPVSSGSSSSSNRAPVLTSSLKDIVATEQSANRIIDLNSYFSDPDGDTLTYSASSSKSLIAKTAVSSGKLTISMLSAGTATITVAANDGRGKRVNTTFKVTVNGNPVVTPAADQKLTMEQPGVSLTLKDYFTDPEQGTLTYSAMVDQPDRVKLTLNNSGTLQLDPLQVGIATITVTAKDDAITDDGVQGQSTLTFQVEVLPVPNHKPVAVPLLPVTVTVRGDDEQVDLSHTFSDADGDPMQLSAASVDPGTASATLSGTQLSVHAVKEGTTKIAITAKDGRGGETVAELLVTVLPAPNRSPIVTNTPQAVTLITGRSATDVDLSKLFSDPDDDVLTYEAVTSDVYAAQTSVHASTLSVTPGAAGTASIKVYARDGRGGEITTDIPVTILEEASISFIPQQVVNLRKPPVWFGLMPYLQNIDPDSISVTADTYDHSTATVSTKNASILLTPIQIGDTTVTFDVYDKYGRRNSSSFALQVVKINHAPTVVAAMSEQMLTPGVTNARNYDLSQLFSDEDGDALTYTLTSSNTDVASASIDGNMLTLKAGTISGVTDVAITADDGAGGTVQYTLKVHNALLINTSVITVNLKYGMNAIDYDLSDLFPGQSTFTTYMGTADSTFTGPTSLNNTLLSLTSLPVLQWVVGADGRAAVFAVKQDPVTTKDMYFSQYVDGGDGRMVVLMNTTSASSKNKDYSLTFYKWMKQTNTISTVTLPLLYDGTSQGMNQIIINSTFYDYMDVTSAWYYNDEFMMYSPNDYNLTGIVLKRGNTVLDVLGDPTSQNQMLPNGGTILRKDAIGYGSNQFNLSYEWNKYPKGTYQYVK</sequence>
<dbReference type="InterPro" id="IPR001119">
    <property type="entry name" value="SLH_dom"/>
</dbReference>
<protein>
    <recommendedName>
        <fullName evidence="3">SLH domain-containing protein</fullName>
    </recommendedName>
</protein>
<reference evidence="4 5" key="1">
    <citation type="submission" date="2023-07" db="EMBL/GenBank/DDBJ databases">
        <title>Genomic Encyclopedia of Type Strains, Phase IV (KMG-IV): sequencing the most valuable type-strain genomes for metagenomic binning, comparative biology and taxonomic classification.</title>
        <authorList>
            <person name="Goeker M."/>
        </authorList>
    </citation>
    <scope>NUCLEOTIDE SEQUENCE [LARGE SCALE GENOMIC DNA]</scope>
    <source>
        <strain evidence="4 5">DSM 22170</strain>
    </source>
</reference>
<dbReference type="Gene3D" id="2.60.40.1080">
    <property type="match status" value="1"/>
</dbReference>
<feature type="domain" description="SLH" evidence="3">
    <location>
        <begin position="102"/>
        <end position="165"/>
    </location>
</feature>
<comment type="caution">
    <text evidence="4">The sequence shown here is derived from an EMBL/GenBank/DDBJ whole genome shotgun (WGS) entry which is preliminary data.</text>
</comment>
<feature type="domain" description="SLH" evidence="3">
    <location>
        <begin position="41"/>
        <end position="101"/>
    </location>
</feature>
<feature type="chain" id="PRO_5046235303" description="SLH domain-containing protein" evidence="2">
    <location>
        <begin position="31"/>
        <end position="1330"/>
    </location>
</feature>